<accession>A0A2J7PX20</accession>
<keyword evidence="2" id="KW-1185">Reference proteome</keyword>
<evidence type="ECO:0000313" key="2">
    <source>
        <dbReference type="Proteomes" id="UP000235965"/>
    </source>
</evidence>
<dbReference type="AlphaFoldDB" id="A0A2J7PX20"/>
<protein>
    <submittedName>
        <fullName evidence="1">Uncharacterized protein</fullName>
    </submittedName>
</protein>
<dbReference type="EMBL" id="NEVH01020864">
    <property type="protein sequence ID" value="PNF20864.1"/>
    <property type="molecule type" value="Genomic_DNA"/>
</dbReference>
<organism evidence="1 2">
    <name type="scientific">Cryptotermes secundus</name>
    <dbReference type="NCBI Taxonomy" id="105785"/>
    <lineage>
        <taxon>Eukaryota</taxon>
        <taxon>Metazoa</taxon>
        <taxon>Ecdysozoa</taxon>
        <taxon>Arthropoda</taxon>
        <taxon>Hexapoda</taxon>
        <taxon>Insecta</taxon>
        <taxon>Pterygota</taxon>
        <taxon>Neoptera</taxon>
        <taxon>Polyneoptera</taxon>
        <taxon>Dictyoptera</taxon>
        <taxon>Blattodea</taxon>
        <taxon>Blattoidea</taxon>
        <taxon>Termitoidae</taxon>
        <taxon>Kalotermitidae</taxon>
        <taxon>Cryptotermitinae</taxon>
        <taxon>Cryptotermes</taxon>
    </lineage>
</organism>
<proteinExistence type="predicted"/>
<dbReference type="InParanoid" id="A0A2J7PX20"/>
<comment type="caution">
    <text evidence="1">The sequence shown here is derived from an EMBL/GenBank/DDBJ whole genome shotgun (WGS) entry which is preliminary data.</text>
</comment>
<dbReference type="Proteomes" id="UP000235965">
    <property type="component" value="Unassembled WGS sequence"/>
</dbReference>
<name>A0A2J7PX20_9NEOP</name>
<evidence type="ECO:0000313" key="1">
    <source>
        <dbReference type="EMBL" id="PNF20864.1"/>
    </source>
</evidence>
<gene>
    <name evidence="1" type="ORF">B7P43_G11731</name>
</gene>
<sequence>MPLAWIHNLPRDEAKKFASELGVSVQGTLDELRNRLKEKWRALEVCLPPQITDNFAASTDVAGPSAIKSQAGEVHAQSSYAQSKLRGNVFSELMRSIPILTDTEPERVFRFLVRTKQVYDLKLVTDGEFLALLVARTAGRLMNIISGHLQLSSDWALVCSDILSEFLPPRISEGLLSKYILDRFQGHREDGPICYVCSECRGYP</sequence>
<reference evidence="1 2" key="1">
    <citation type="submission" date="2017-12" db="EMBL/GenBank/DDBJ databases">
        <title>Hemimetabolous genomes reveal molecular basis of termite eusociality.</title>
        <authorList>
            <person name="Harrison M.C."/>
            <person name="Jongepier E."/>
            <person name="Robertson H.M."/>
            <person name="Arning N."/>
            <person name="Bitard-Feildel T."/>
            <person name="Chao H."/>
            <person name="Childers C.P."/>
            <person name="Dinh H."/>
            <person name="Doddapaneni H."/>
            <person name="Dugan S."/>
            <person name="Gowin J."/>
            <person name="Greiner C."/>
            <person name="Han Y."/>
            <person name="Hu H."/>
            <person name="Hughes D.S.T."/>
            <person name="Huylmans A.-K."/>
            <person name="Kemena C."/>
            <person name="Kremer L.P.M."/>
            <person name="Lee S.L."/>
            <person name="Lopez-Ezquerra A."/>
            <person name="Mallet L."/>
            <person name="Monroy-Kuhn J.M."/>
            <person name="Moser A."/>
            <person name="Murali S.C."/>
            <person name="Muzny D.M."/>
            <person name="Otani S."/>
            <person name="Piulachs M.-D."/>
            <person name="Poelchau M."/>
            <person name="Qu J."/>
            <person name="Schaub F."/>
            <person name="Wada-Katsumata A."/>
            <person name="Worley K.C."/>
            <person name="Xie Q."/>
            <person name="Ylla G."/>
            <person name="Poulsen M."/>
            <person name="Gibbs R.A."/>
            <person name="Schal C."/>
            <person name="Richards S."/>
            <person name="Belles X."/>
            <person name="Korb J."/>
            <person name="Bornberg-Bauer E."/>
        </authorList>
    </citation>
    <scope>NUCLEOTIDE SEQUENCE [LARGE SCALE GENOMIC DNA]</scope>
    <source>
        <tissue evidence="1">Whole body</tissue>
    </source>
</reference>